<evidence type="ECO:0000313" key="5">
    <source>
        <dbReference type="EMBL" id="HFI91562.1"/>
    </source>
</evidence>
<dbReference type="InterPro" id="IPR045851">
    <property type="entry name" value="AMP-bd_C_sf"/>
</dbReference>
<dbReference type="Gene3D" id="3.40.50.12780">
    <property type="entry name" value="N-terminal domain of ligase-like"/>
    <property type="match status" value="1"/>
</dbReference>
<comment type="caution">
    <text evidence="5">The sequence shown here is derived from an EMBL/GenBank/DDBJ whole genome shotgun (WGS) entry which is preliminary data.</text>
</comment>
<feature type="domain" description="AMP-binding enzyme C-terminal" evidence="4">
    <location>
        <begin position="379"/>
        <end position="452"/>
    </location>
</feature>
<dbReference type="InterPro" id="IPR025110">
    <property type="entry name" value="AMP-bd_C"/>
</dbReference>
<dbReference type="PANTHER" id="PTHR43201">
    <property type="entry name" value="ACYL-COA SYNTHETASE"/>
    <property type="match status" value="1"/>
</dbReference>
<keyword evidence="2" id="KW-0436">Ligase</keyword>
<evidence type="ECO:0000259" key="3">
    <source>
        <dbReference type="Pfam" id="PF00501"/>
    </source>
</evidence>
<proteinExistence type="inferred from homology"/>
<name>A0A7V3E7P9_9BACT</name>
<evidence type="ECO:0000256" key="1">
    <source>
        <dbReference type="ARBA" id="ARBA00006432"/>
    </source>
</evidence>
<dbReference type="PROSITE" id="PS00455">
    <property type="entry name" value="AMP_BINDING"/>
    <property type="match status" value="1"/>
</dbReference>
<dbReference type="GO" id="GO:0031956">
    <property type="term" value="F:medium-chain fatty acid-CoA ligase activity"/>
    <property type="evidence" value="ECO:0007669"/>
    <property type="project" value="TreeGrafter"/>
</dbReference>
<dbReference type="PANTHER" id="PTHR43201:SF5">
    <property type="entry name" value="MEDIUM-CHAIN ACYL-COA LIGASE ACSF2, MITOCHONDRIAL"/>
    <property type="match status" value="1"/>
</dbReference>
<dbReference type="SUPFAM" id="SSF56801">
    <property type="entry name" value="Acetyl-CoA synthetase-like"/>
    <property type="match status" value="1"/>
</dbReference>
<comment type="similarity">
    <text evidence="1">Belongs to the ATP-dependent AMP-binding enzyme family.</text>
</comment>
<evidence type="ECO:0000256" key="2">
    <source>
        <dbReference type="ARBA" id="ARBA00022598"/>
    </source>
</evidence>
<reference evidence="5" key="1">
    <citation type="journal article" date="2020" name="mSystems">
        <title>Genome- and Community-Level Interaction Insights into Carbon Utilization and Element Cycling Functions of Hydrothermarchaeota in Hydrothermal Sediment.</title>
        <authorList>
            <person name="Zhou Z."/>
            <person name="Liu Y."/>
            <person name="Xu W."/>
            <person name="Pan J."/>
            <person name="Luo Z.H."/>
            <person name="Li M."/>
        </authorList>
    </citation>
    <scope>NUCLEOTIDE SEQUENCE [LARGE SCALE GENOMIC DNA]</scope>
    <source>
        <strain evidence="5">SpSt-479</strain>
    </source>
</reference>
<dbReference type="AlphaFoldDB" id="A0A7V3E7P9"/>
<dbReference type="Pfam" id="PF00501">
    <property type="entry name" value="AMP-binding"/>
    <property type="match status" value="1"/>
</dbReference>
<gene>
    <name evidence="5" type="ORF">ENS31_08565</name>
</gene>
<dbReference type="Gene3D" id="3.30.300.30">
    <property type="match status" value="1"/>
</dbReference>
<dbReference type="GO" id="GO:0006631">
    <property type="term" value="P:fatty acid metabolic process"/>
    <property type="evidence" value="ECO:0007669"/>
    <property type="project" value="TreeGrafter"/>
</dbReference>
<evidence type="ECO:0000259" key="4">
    <source>
        <dbReference type="Pfam" id="PF13193"/>
    </source>
</evidence>
<dbReference type="InterPro" id="IPR020845">
    <property type="entry name" value="AMP-binding_CS"/>
</dbReference>
<organism evidence="5">
    <name type="scientific">Ignavibacterium album</name>
    <dbReference type="NCBI Taxonomy" id="591197"/>
    <lineage>
        <taxon>Bacteria</taxon>
        <taxon>Pseudomonadati</taxon>
        <taxon>Ignavibacteriota</taxon>
        <taxon>Ignavibacteria</taxon>
        <taxon>Ignavibacteriales</taxon>
        <taxon>Ignavibacteriaceae</taxon>
        <taxon>Ignavibacterium</taxon>
    </lineage>
</organism>
<dbReference type="InterPro" id="IPR000873">
    <property type="entry name" value="AMP-dep_synth/lig_dom"/>
</dbReference>
<dbReference type="InterPro" id="IPR042099">
    <property type="entry name" value="ANL_N_sf"/>
</dbReference>
<dbReference type="Pfam" id="PF13193">
    <property type="entry name" value="AMP-binding_C"/>
    <property type="match status" value="1"/>
</dbReference>
<feature type="domain" description="AMP-dependent synthetase/ligase" evidence="3">
    <location>
        <begin position="12"/>
        <end position="329"/>
    </location>
</feature>
<sequence>MKEFFYKYSDRYDLTAIRTKSEKFSYKEIFSSAKILSSKLPVSKSARNKFIPILFSNSIEFIKLILALWNKGLTPVPINTRWTEKEIESIIVRHNFDLIFYEQEFSDKVKNLSIQKFSFDEIFSFQSSESERISNDEALVIFTSGSSGEPKGVVHTFNSLANSIVNGEAILNQNISDRWLASLPFYHIGGFQIICRALSNGCEIIIPENLETDTLQFATENFHPTHISLVSTQLQRLLDSNTKVCESVKVTLIGGGFSEDTLLFHANSKGWKPVRVYGSSETASFITAATVDEIKLKPLTVGKPVKNVSINISEEDEVLISSNSLFKQYLNNPEETKLKLKNGVYHSGDTGRIEDEYLFIEARRNDLIITGGENVNPYEVEKALLKIDDIKEACVFALEDELWGQKVCAAIVTSKELNEKTIKDLLGKELASFKIPKEIFFIDEFPKTSLGKIEREKVKFLFSSKK</sequence>
<evidence type="ECO:0008006" key="6">
    <source>
        <dbReference type="Google" id="ProtNLM"/>
    </source>
</evidence>
<dbReference type="EMBL" id="DSUJ01000008">
    <property type="protein sequence ID" value="HFI91562.1"/>
    <property type="molecule type" value="Genomic_DNA"/>
</dbReference>
<accession>A0A7V3E7P9</accession>
<protein>
    <recommendedName>
        <fullName evidence="6">O-succinylbenzoic acid--CoA ligase</fullName>
    </recommendedName>
</protein>